<reference evidence="1" key="1">
    <citation type="submission" date="2018-06" db="EMBL/GenBank/DDBJ databases">
        <authorList>
            <person name="Zhirakovskaya E."/>
        </authorList>
    </citation>
    <scope>NUCLEOTIDE SEQUENCE</scope>
</reference>
<dbReference type="GO" id="GO:0015562">
    <property type="term" value="F:efflux transmembrane transporter activity"/>
    <property type="evidence" value="ECO:0007669"/>
    <property type="project" value="InterPro"/>
</dbReference>
<sequence length="442" mass="49167">MSRPTGVWFCLASALFLLATQGCATSKPNSDFEQIANEVATSIARTNIHQNLETTKLFEMETAVSIALDNNPSLASIRRGVAMAVEKYPQVTAFDDPMLGVGFFPSTAGANGGNFAYKIDFKQRIFYPGKLRLKGEKAIAEATASLNDFGSAKVKLASLVKSAYLELFFAHRAIEVNEENKKLLQEFKTIAEAQYSAGKGNLQDVIQADLDLAKAEHNDIMFERKLKVATARLNTLMGRKAQLPLPAPARLPLMPPLPDKEILLKKALNKNPSIKAARFKIEAHNLSLKLAHAQSYPDFTFTGSYNRAWAKDELRPFVGVSINIPLLSSRLRAKKNIAKIKLNQANSDLTAKENDIRFEIENAWQRLKEFHHSEKIFSEIIVPQTKLNLNAARAGYRNGGNDFLTLVTAERSMVNTKLKYERVLVNLRLMQAMLLEAVGTNK</sequence>
<dbReference type="PANTHER" id="PTHR30203:SF24">
    <property type="entry name" value="BLR4935 PROTEIN"/>
    <property type="match status" value="1"/>
</dbReference>
<dbReference type="SUPFAM" id="SSF56954">
    <property type="entry name" value="Outer membrane efflux proteins (OEP)"/>
    <property type="match status" value="1"/>
</dbReference>
<name>A0A3B1BRW6_9ZZZZ</name>
<proteinExistence type="predicted"/>
<dbReference type="AlphaFoldDB" id="A0A3B1BRW6"/>
<dbReference type="Pfam" id="PF02321">
    <property type="entry name" value="OEP"/>
    <property type="match status" value="2"/>
</dbReference>
<dbReference type="PROSITE" id="PS51257">
    <property type="entry name" value="PROKAR_LIPOPROTEIN"/>
    <property type="match status" value="1"/>
</dbReference>
<dbReference type="InterPro" id="IPR003423">
    <property type="entry name" value="OMP_efflux"/>
</dbReference>
<accession>A0A3B1BRW6</accession>
<dbReference type="InterPro" id="IPR010131">
    <property type="entry name" value="MdtP/NodT-like"/>
</dbReference>
<evidence type="ECO:0000313" key="1">
    <source>
        <dbReference type="EMBL" id="VAX17291.1"/>
    </source>
</evidence>
<protein>
    <submittedName>
        <fullName evidence="1">Heavy metal RND efflux outer membrane protein, CzcC family</fullName>
    </submittedName>
</protein>
<gene>
    <name evidence="1" type="ORF">MNBD_NITROSPINAE01-998</name>
</gene>
<dbReference type="PANTHER" id="PTHR30203">
    <property type="entry name" value="OUTER MEMBRANE CATION EFFLUX PROTEIN"/>
    <property type="match status" value="1"/>
</dbReference>
<organism evidence="1">
    <name type="scientific">hydrothermal vent metagenome</name>
    <dbReference type="NCBI Taxonomy" id="652676"/>
    <lineage>
        <taxon>unclassified sequences</taxon>
        <taxon>metagenomes</taxon>
        <taxon>ecological metagenomes</taxon>
    </lineage>
</organism>
<dbReference type="Gene3D" id="1.20.1600.10">
    <property type="entry name" value="Outer membrane efflux proteins (OEP)"/>
    <property type="match status" value="1"/>
</dbReference>
<dbReference type="EMBL" id="UOGC01000050">
    <property type="protein sequence ID" value="VAX17291.1"/>
    <property type="molecule type" value="Genomic_DNA"/>
</dbReference>